<keyword evidence="2" id="KW-1133">Transmembrane helix</keyword>
<name>A0A3D8S6U8_9HELO</name>
<evidence type="ECO:0000256" key="2">
    <source>
        <dbReference type="SAM" id="Phobius"/>
    </source>
</evidence>
<dbReference type="Proteomes" id="UP000256645">
    <property type="component" value="Unassembled WGS sequence"/>
</dbReference>
<evidence type="ECO:0000313" key="3">
    <source>
        <dbReference type="EMBL" id="RDW82008.1"/>
    </source>
</evidence>
<feature type="region of interest" description="Disordered" evidence="1">
    <location>
        <begin position="261"/>
        <end position="307"/>
    </location>
</feature>
<dbReference type="EMBL" id="PDLM01000003">
    <property type="protein sequence ID" value="RDW82008.1"/>
    <property type="molecule type" value="Genomic_DNA"/>
</dbReference>
<organism evidence="3 4">
    <name type="scientific">Coleophoma cylindrospora</name>
    <dbReference type="NCBI Taxonomy" id="1849047"/>
    <lineage>
        <taxon>Eukaryota</taxon>
        <taxon>Fungi</taxon>
        <taxon>Dikarya</taxon>
        <taxon>Ascomycota</taxon>
        <taxon>Pezizomycotina</taxon>
        <taxon>Leotiomycetes</taxon>
        <taxon>Helotiales</taxon>
        <taxon>Dermateaceae</taxon>
        <taxon>Coleophoma</taxon>
    </lineage>
</organism>
<feature type="transmembrane region" description="Helical" evidence="2">
    <location>
        <begin position="95"/>
        <end position="120"/>
    </location>
</feature>
<protein>
    <submittedName>
        <fullName evidence="3">Uncharacterized protein</fullName>
    </submittedName>
</protein>
<feature type="compositionally biased region" description="Polar residues" evidence="1">
    <location>
        <begin position="362"/>
        <end position="397"/>
    </location>
</feature>
<gene>
    <name evidence="3" type="ORF">BP6252_03120</name>
</gene>
<evidence type="ECO:0000313" key="4">
    <source>
        <dbReference type="Proteomes" id="UP000256645"/>
    </source>
</evidence>
<feature type="compositionally biased region" description="Polar residues" evidence="1">
    <location>
        <begin position="275"/>
        <end position="286"/>
    </location>
</feature>
<proteinExistence type="predicted"/>
<evidence type="ECO:0000256" key="1">
    <source>
        <dbReference type="SAM" id="MobiDB-lite"/>
    </source>
</evidence>
<keyword evidence="2" id="KW-0472">Membrane</keyword>
<keyword evidence="4" id="KW-1185">Reference proteome</keyword>
<accession>A0A3D8S6U8</accession>
<reference evidence="3 4" key="1">
    <citation type="journal article" date="2018" name="IMA Fungus">
        <title>IMA Genome-F 9: Draft genome sequence of Annulohypoxylon stygium, Aspergillus mulundensis, Berkeleyomyces basicola (syn. Thielaviopsis basicola), Ceratocystis smalleyi, two Cercospora beticola strains, Coleophoma cylindrospora, Fusarium fracticaudum, Phialophora cf. hyalina, and Morchella septimelata.</title>
        <authorList>
            <person name="Wingfield B.D."/>
            <person name="Bills G.F."/>
            <person name="Dong Y."/>
            <person name="Huang W."/>
            <person name="Nel W.J."/>
            <person name="Swalarsk-Parry B.S."/>
            <person name="Vaghefi N."/>
            <person name="Wilken P.M."/>
            <person name="An Z."/>
            <person name="de Beer Z.W."/>
            <person name="De Vos L."/>
            <person name="Chen L."/>
            <person name="Duong T.A."/>
            <person name="Gao Y."/>
            <person name="Hammerbacher A."/>
            <person name="Kikkert J.R."/>
            <person name="Li Y."/>
            <person name="Li H."/>
            <person name="Li K."/>
            <person name="Li Q."/>
            <person name="Liu X."/>
            <person name="Ma X."/>
            <person name="Naidoo K."/>
            <person name="Pethybridge S.J."/>
            <person name="Sun J."/>
            <person name="Steenkamp E.T."/>
            <person name="van der Nest M.A."/>
            <person name="van Wyk S."/>
            <person name="Wingfield M.J."/>
            <person name="Xiong C."/>
            <person name="Yue Q."/>
            <person name="Zhang X."/>
        </authorList>
    </citation>
    <scope>NUCLEOTIDE SEQUENCE [LARGE SCALE GENOMIC DNA]</scope>
    <source>
        <strain evidence="3 4">BP6252</strain>
    </source>
</reference>
<dbReference type="OrthoDB" id="10349132at2759"/>
<feature type="region of interest" description="Disordered" evidence="1">
    <location>
        <begin position="362"/>
        <end position="417"/>
    </location>
</feature>
<dbReference type="AlphaFoldDB" id="A0A3D8S6U8"/>
<comment type="caution">
    <text evidence="3">The sequence shown here is derived from an EMBL/GenBank/DDBJ whole genome shotgun (WGS) entry which is preliminary data.</text>
</comment>
<keyword evidence="2" id="KW-0812">Transmembrane</keyword>
<sequence length="417" mass="46703">MASARECTDNAIGKVFHNIPEDDLYLINKLFELDRSRKFSVLEGNVYMALDRGEINSVLGSYIQDLFRTVLDSTYPLTRAGDGTDPSLTDFNIGLLRWLLVYFGIPSMWTTYAMIISFHVNAGKRFLKKRITAADFEDAVQTYLHLRTCKAVLRDDLIFQKWGGPLTVLEKGYPNFYGMRRLATPRTVSGRRCPCGREARLTTQGLLSEVEAVEWQLGDEVLDYRILEISEMPGNTEKEVYSTSLHFDRAVDNGSALESLADNGTREEMPVEASISDQASDDNNTNHSDKGSDEEKNEETSNAAAADRVMHSLFERVDGLIESMRKLLSPRGVSKGSTERLEDSSDNVEACEGYIWVNNTTEKTANSEHQSISHGVDNSASENRLLQSSDSEFSSAETEPWDDGSFSNLSELGVERY</sequence>